<feature type="region of interest" description="Disordered" evidence="2">
    <location>
        <begin position="1"/>
        <end position="36"/>
    </location>
</feature>
<keyword evidence="1" id="KW-0597">Phosphoprotein</keyword>
<dbReference type="GO" id="GO:0000160">
    <property type="term" value="P:phosphorelay signal transduction system"/>
    <property type="evidence" value="ECO:0007669"/>
    <property type="project" value="InterPro"/>
</dbReference>
<dbReference type="InterPro" id="IPR011006">
    <property type="entry name" value="CheY-like_superfamily"/>
</dbReference>
<organism evidence="4 5">
    <name type="scientific">Aerophototrophica crusticola</name>
    <dbReference type="NCBI Taxonomy" id="1709002"/>
    <lineage>
        <taxon>Bacteria</taxon>
        <taxon>Pseudomonadati</taxon>
        <taxon>Pseudomonadota</taxon>
        <taxon>Alphaproteobacteria</taxon>
        <taxon>Rhodospirillales</taxon>
        <taxon>Rhodospirillaceae</taxon>
        <taxon>Aerophototrophica</taxon>
    </lineage>
</organism>
<feature type="modified residue" description="4-aspartylphosphate" evidence="1">
    <location>
        <position position="94"/>
    </location>
</feature>
<reference evidence="4" key="1">
    <citation type="submission" date="2020-04" db="EMBL/GenBank/DDBJ databases">
        <title>A desert anoxygenic phototrophic bacterium fixes CO2 using RubisCO under aerobic conditions.</title>
        <authorList>
            <person name="Tang K."/>
        </authorList>
    </citation>
    <scope>NUCLEOTIDE SEQUENCE [LARGE SCALE GENOMIC DNA]</scope>
    <source>
        <strain evidence="4">MIMtkB3</strain>
    </source>
</reference>
<proteinExistence type="predicted"/>
<evidence type="ECO:0000313" key="5">
    <source>
        <dbReference type="Proteomes" id="UP000501891"/>
    </source>
</evidence>
<protein>
    <submittedName>
        <fullName evidence="4">DUF3369 domain-containing protein</fullName>
    </submittedName>
</protein>
<dbReference type="Pfam" id="PF00072">
    <property type="entry name" value="Response_reg"/>
    <property type="match status" value="1"/>
</dbReference>
<dbReference type="InterPro" id="IPR021800">
    <property type="entry name" value="DUF3369"/>
</dbReference>
<name>A0A858RAV1_9PROT</name>
<dbReference type="EMBL" id="CP051775">
    <property type="protein sequence ID" value="QJE74610.1"/>
    <property type="molecule type" value="Genomic_DNA"/>
</dbReference>
<accession>A0A858RAV1</accession>
<dbReference type="Proteomes" id="UP000501891">
    <property type="component" value="Chromosome"/>
</dbReference>
<dbReference type="Gene3D" id="3.40.50.2300">
    <property type="match status" value="1"/>
</dbReference>
<dbReference type="Gene3D" id="1.10.3210.10">
    <property type="entry name" value="Hypothetical protein af1432"/>
    <property type="match status" value="1"/>
</dbReference>
<dbReference type="KEGG" id="acru:HHL28_17465"/>
<evidence type="ECO:0000313" key="4">
    <source>
        <dbReference type="EMBL" id="QJE74610.1"/>
    </source>
</evidence>
<evidence type="ECO:0000259" key="3">
    <source>
        <dbReference type="PROSITE" id="PS50110"/>
    </source>
</evidence>
<gene>
    <name evidence="4" type="ORF">HHL28_17465</name>
</gene>
<dbReference type="InterPro" id="IPR052020">
    <property type="entry name" value="Cyclic_di-GMP/3'3'-cGAMP_PDE"/>
</dbReference>
<evidence type="ECO:0000256" key="2">
    <source>
        <dbReference type="SAM" id="MobiDB-lite"/>
    </source>
</evidence>
<sequence>MTATPTTPDPDDDDLLVIEDDEPEGPGGDGGGPRQPPWCLLVVDDEQGVHDITRLALRSLSFKGRGIEILNAYSGREALELLRRRRDVAVILLDVVMETDDAGLACARAIREELRNQETRIILRTGQPGQAPEQRVILDYDINDYKAKTDLTAQKLTTTIIAALRTYDHIMTIEASRKGLDMVVDAASSLFMARSVEQFHSGILLQVQAMLGMGEHGMLCVQRGGPLAQPPGILVLAASGRYREAANRPLAQALPAAEAAQIAESFAGRRSIFAASLTTLYIATPTGREVVVSIDSNGVLPDPSRQVIETFAAKISQGFENMLLFHQFRQANRAAQAALAGGPDRARLAALAEATARRLAEAGPHAGRVDEAVPELVGLALLLPSTPEATAGFDLAAEVMATRGAHWDGQGSPTGLSGEDIPLAARIVAVAEAWAAGGPAVLQAGAGGRFDPAVVDAFLAAAGAA</sequence>
<feature type="compositionally biased region" description="Acidic residues" evidence="2">
    <location>
        <begin position="9"/>
        <end position="24"/>
    </location>
</feature>
<dbReference type="InterPro" id="IPR001789">
    <property type="entry name" value="Sig_transdc_resp-reg_receiver"/>
</dbReference>
<dbReference type="SMART" id="SM00448">
    <property type="entry name" value="REC"/>
    <property type="match status" value="1"/>
</dbReference>
<keyword evidence="5" id="KW-1185">Reference proteome</keyword>
<dbReference type="PANTHER" id="PTHR45228">
    <property type="entry name" value="CYCLIC DI-GMP PHOSPHODIESTERASE TM_0186-RELATED"/>
    <property type="match status" value="1"/>
</dbReference>
<dbReference type="Pfam" id="PF13487">
    <property type="entry name" value="HD_5"/>
    <property type="match status" value="1"/>
</dbReference>
<dbReference type="AlphaFoldDB" id="A0A858RAV1"/>
<feature type="domain" description="Response regulatory" evidence="3">
    <location>
        <begin position="39"/>
        <end position="163"/>
    </location>
</feature>
<dbReference type="PANTHER" id="PTHR45228:SF1">
    <property type="entry name" value="CYCLIC DI-GMP PHOSPHODIESTERASE TM_0186"/>
    <property type="match status" value="1"/>
</dbReference>
<dbReference type="SUPFAM" id="SSF52172">
    <property type="entry name" value="CheY-like"/>
    <property type="match status" value="1"/>
</dbReference>
<evidence type="ECO:0000256" key="1">
    <source>
        <dbReference type="PROSITE-ProRule" id="PRU00169"/>
    </source>
</evidence>
<dbReference type="Pfam" id="PF11849">
    <property type="entry name" value="DUF3369"/>
    <property type="match status" value="1"/>
</dbReference>
<dbReference type="PROSITE" id="PS50110">
    <property type="entry name" value="RESPONSE_REGULATORY"/>
    <property type="match status" value="1"/>
</dbReference>